<evidence type="ECO:0000259" key="1">
    <source>
        <dbReference type="SMART" id="SM00507"/>
    </source>
</evidence>
<evidence type="ECO:0000313" key="2">
    <source>
        <dbReference type="EMBL" id="GGK91548.1"/>
    </source>
</evidence>
<dbReference type="PANTHER" id="PTHR33877:SF1">
    <property type="entry name" value="TYPE IV METHYL-DIRECTED RESTRICTION ENZYME ECOKMCRA"/>
    <property type="match status" value="1"/>
</dbReference>
<evidence type="ECO:0000313" key="3">
    <source>
        <dbReference type="Proteomes" id="UP000604341"/>
    </source>
</evidence>
<dbReference type="CDD" id="cd00085">
    <property type="entry name" value="HNHc"/>
    <property type="match status" value="1"/>
</dbReference>
<name>A0ABQ2FGA1_9DEIO</name>
<protein>
    <recommendedName>
        <fullName evidence="1">HNH nuclease domain-containing protein</fullName>
    </recommendedName>
</protein>
<keyword evidence="3" id="KW-1185">Reference proteome</keyword>
<dbReference type="PANTHER" id="PTHR33877">
    <property type="entry name" value="SLL1193 PROTEIN"/>
    <property type="match status" value="1"/>
</dbReference>
<dbReference type="Proteomes" id="UP000604341">
    <property type="component" value="Unassembled WGS sequence"/>
</dbReference>
<comment type="caution">
    <text evidence="2">The sequence shown here is derived from an EMBL/GenBank/DDBJ whole genome shotgun (WGS) entry which is preliminary data.</text>
</comment>
<dbReference type="EMBL" id="BMPE01000001">
    <property type="protein sequence ID" value="GGK91548.1"/>
    <property type="molecule type" value="Genomic_DNA"/>
</dbReference>
<dbReference type="SMART" id="SM00507">
    <property type="entry name" value="HNHc"/>
    <property type="match status" value="1"/>
</dbReference>
<sequence>MTKRNEDVRIQHIRQRLSEATGNGRYEHCIDGETGVYEIGESGGYIADCTRPEIAEFFAHAESDVRYLLDVIDRLTAKRDPIPKKLRYTLLRRAGFRCETCGAGAKEDGVRLQIDHIRPVSRGGTNDPQNLRVLCRDCNAGKGAGPA</sequence>
<dbReference type="RefSeq" id="WP_189067597.1">
    <property type="nucleotide sequence ID" value="NZ_BMPE01000001.1"/>
</dbReference>
<feature type="domain" description="HNH nuclease" evidence="1">
    <location>
        <begin position="85"/>
        <end position="140"/>
    </location>
</feature>
<reference evidence="3" key="1">
    <citation type="journal article" date="2019" name="Int. J. Syst. Evol. Microbiol.">
        <title>The Global Catalogue of Microorganisms (GCM) 10K type strain sequencing project: providing services to taxonomists for standard genome sequencing and annotation.</title>
        <authorList>
            <consortium name="The Broad Institute Genomics Platform"/>
            <consortium name="The Broad Institute Genome Sequencing Center for Infectious Disease"/>
            <person name="Wu L."/>
            <person name="Ma J."/>
        </authorList>
    </citation>
    <scope>NUCLEOTIDE SEQUENCE [LARGE SCALE GENOMIC DNA]</scope>
    <source>
        <strain evidence="3">JCM 19173</strain>
    </source>
</reference>
<proteinExistence type="predicted"/>
<dbReference type="InterPro" id="IPR002711">
    <property type="entry name" value="HNH"/>
</dbReference>
<gene>
    <name evidence="2" type="ORF">GCM10010844_07550</name>
</gene>
<organism evidence="2 3">
    <name type="scientific">Deinococcus radiotolerans</name>
    <dbReference type="NCBI Taxonomy" id="1309407"/>
    <lineage>
        <taxon>Bacteria</taxon>
        <taxon>Thermotogati</taxon>
        <taxon>Deinococcota</taxon>
        <taxon>Deinococci</taxon>
        <taxon>Deinococcales</taxon>
        <taxon>Deinococcaceae</taxon>
        <taxon>Deinococcus</taxon>
    </lineage>
</organism>
<dbReference type="InterPro" id="IPR052892">
    <property type="entry name" value="NA-targeting_endonuclease"/>
</dbReference>
<dbReference type="InterPro" id="IPR003615">
    <property type="entry name" value="HNH_nuc"/>
</dbReference>
<dbReference type="Gene3D" id="1.10.30.50">
    <property type="match status" value="1"/>
</dbReference>
<accession>A0ABQ2FGA1</accession>
<dbReference type="Pfam" id="PF01844">
    <property type="entry name" value="HNH"/>
    <property type="match status" value="1"/>
</dbReference>